<gene>
    <name evidence="1" type="ORF">IV87_GL001119</name>
    <name evidence="2" type="ORF">SAMN04487973_10511</name>
</gene>
<dbReference type="PANTHER" id="PTHR36849">
    <property type="entry name" value="CYTOPLASMIC PROTEIN-RELATED"/>
    <property type="match status" value="1"/>
</dbReference>
<keyword evidence="4" id="KW-1185">Reference proteome</keyword>
<dbReference type="Proteomes" id="UP000182818">
    <property type="component" value="Unassembled WGS sequence"/>
</dbReference>
<organism evidence="1 3">
    <name type="scientific">Pediococcus ethanolidurans</name>
    <dbReference type="NCBI Taxonomy" id="319653"/>
    <lineage>
        <taxon>Bacteria</taxon>
        <taxon>Bacillati</taxon>
        <taxon>Bacillota</taxon>
        <taxon>Bacilli</taxon>
        <taxon>Lactobacillales</taxon>
        <taxon>Lactobacillaceae</taxon>
        <taxon>Pediococcus</taxon>
    </lineage>
</organism>
<dbReference type="GeneID" id="76044307"/>
<sequence>MQIKLERIYTKPIDETGYRVLVDRLWPRGISKVNAKLAWWAKEIGPSTELRKWFGHDPEKFTEFAEKYRLELNQADFTTEFLEKIQTELRTQDVIFLYGAKDETHNQAVILKQYVEAYLKK</sequence>
<dbReference type="PATRIC" id="fig|319653.3.peg.1134"/>
<dbReference type="AlphaFoldDB" id="A0A0R2JWM0"/>
<evidence type="ECO:0000313" key="3">
    <source>
        <dbReference type="Proteomes" id="UP000051749"/>
    </source>
</evidence>
<evidence type="ECO:0000313" key="1">
    <source>
        <dbReference type="EMBL" id="KRN81537.1"/>
    </source>
</evidence>
<dbReference type="EMBL" id="FOGK01000005">
    <property type="protein sequence ID" value="SER34967.1"/>
    <property type="molecule type" value="Genomic_DNA"/>
</dbReference>
<dbReference type="Pfam" id="PF22752">
    <property type="entry name" value="DUF488-N3i"/>
    <property type="match status" value="1"/>
</dbReference>
<reference evidence="1 3" key="1">
    <citation type="journal article" date="2015" name="Genome Announc.">
        <title>Expanding the biotechnology potential of lactobacilli through comparative genomics of 213 strains and associated genera.</title>
        <authorList>
            <person name="Sun Z."/>
            <person name="Harris H.M."/>
            <person name="McCann A."/>
            <person name="Guo C."/>
            <person name="Argimon S."/>
            <person name="Zhang W."/>
            <person name="Yang X."/>
            <person name="Jeffery I.B."/>
            <person name="Cooney J.C."/>
            <person name="Kagawa T.F."/>
            <person name="Liu W."/>
            <person name="Song Y."/>
            <person name="Salvetti E."/>
            <person name="Wrobel A."/>
            <person name="Rasinkangas P."/>
            <person name="Parkhill J."/>
            <person name="Rea M.C."/>
            <person name="O'Sullivan O."/>
            <person name="Ritari J."/>
            <person name="Douillard F.P."/>
            <person name="Paul Ross R."/>
            <person name="Yang R."/>
            <person name="Briner A.E."/>
            <person name="Felis G.E."/>
            <person name="de Vos W.M."/>
            <person name="Barrangou R."/>
            <person name="Klaenhammer T.R."/>
            <person name="Caufield P.W."/>
            <person name="Cui Y."/>
            <person name="Zhang H."/>
            <person name="O'Toole P.W."/>
        </authorList>
    </citation>
    <scope>NUCLEOTIDE SEQUENCE [LARGE SCALE GENOMIC DNA]</scope>
    <source>
        <strain evidence="1 3">DSM 22301</strain>
    </source>
</reference>
<evidence type="ECO:0000313" key="2">
    <source>
        <dbReference type="EMBL" id="SER34967.1"/>
    </source>
</evidence>
<protein>
    <submittedName>
        <fullName evidence="2">Uncharacterized conserved protein YeaO, DUF488 family</fullName>
    </submittedName>
</protein>
<name>A0A0R2JWM0_9LACO</name>
<dbReference type="STRING" id="319653.SAMN04487973_10511"/>
<dbReference type="EMBL" id="JQBY01000025">
    <property type="protein sequence ID" value="KRN81537.1"/>
    <property type="molecule type" value="Genomic_DNA"/>
</dbReference>
<reference evidence="2 4" key="2">
    <citation type="submission" date="2016-10" db="EMBL/GenBank/DDBJ databases">
        <authorList>
            <person name="Varghese N."/>
            <person name="Submissions S."/>
        </authorList>
    </citation>
    <scope>NUCLEOTIDE SEQUENCE [LARGE SCALE GENOMIC DNA]</scope>
    <source>
        <strain evidence="2 4">CGMCC 1.3889</strain>
    </source>
</reference>
<accession>A0A0R2JWM0</accession>
<dbReference type="PANTHER" id="PTHR36849:SF1">
    <property type="entry name" value="CYTOPLASMIC PROTEIN"/>
    <property type="match status" value="1"/>
</dbReference>
<dbReference type="RefSeq" id="WP_057807598.1">
    <property type="nucleotide sequence ID" value="NZ_BJYP01000018.1"/>
</dbReference>
<comment type="caution">
    <text evidence="1">The sequence shown here is derived from an EMBL/GenBank/DDBJ whole genome shotgun (WGS) entry which is preliminary data.</text>
</comment>
<dbReference type="OrthoDB" id="9790745at2"/>
<dbReference type="Proteomes" id="UP000051749">
    <property type="component" value="Unassembled WGS sequence"/>
</dbReference>
<dbReference type="InterPro" id="IPR052552">
    <property type="entry name" value="YeaO-like"/>
</dbReference>
<proteinExistence type="predicted"/>
<evidence type="ECO:0000313" key="4">
    <source>
        <dbReference type="Proteomes" id="UP000182818"/>
    </source>
</evidence>